<feature type="compositionally biased region" description="Acidic residues" evidence="2">
    <location>
        <begin position="236"/>
        <end position="247"/>
    </location>
</feature>
<dbReference type="PANTHER" id="PTHR31662:SF33">
    <property type="entry name" value="DNA-BINDING STOREKEEPER PROTEIN TRANSCRIPTIONAL REGULATOR-LIKE PROTEIN"/>
    <property type="match status" value="1"/>
</dbReference>
<dbReference type="EMBL" id="BKCP01008181">
    <property type="protein sequence ID" value="GER48165.1"/>
    <property type="molecule type" value="Genomic_DNA"/>
</dbReference>
<organism evidence="4 5">
    <name type="scientific">Striga asiatica</name>
    <name type="common">Asiatic witchweed</name>
    <name type="synonym">Buchnera asiatica</name>
    <dbReference type="NCBI Taxonomy" id="4170"/>
    <lineage>
        <taxon>Eukaryota</taxon>
        <taxon>Viridiplantae</taxon>
        <taxon>Streptophyta</taxon>
        <taxon>Embryophyta</taxon>
        <taxon>Tracheophyta</taxon>
        <taxon>Spermatophyta</taxon>
        <taxon>Magnoliopsida</taxon>
        <taxon>eudicotyledons</taxon>
        <taxon>Gunneridae</taxon>
        <taxon>Pentapetalae</taxon>
        <taxon>asterids</taxon>
        <taxon>lamiids</taxon>
        <taxon>Lamiales</taxon>
        <taxon>Orobanchaceae</taxon>
        <taxon>Buchnereae</taxon>
        <taxon>Striga</taxon>
    </lineage>
</organism>
<dbReference type="PANTHER" id="PTHR31662">
    <property type="entry name" value="BNAANNG10740D PROTEIN-RELATED"/>
    <property type="match status" value="1"/>
</dbReference>
<dbReference type="AlphaFoldDB" id="A0A5A7QS31"/>
<protein>
    <submittedName>
        <fullName evidence="4">DNA-binding storekeeper protein-relatedtranscriptional regulator</fullName>
    </submittedName>
</protein>
<dbReference type="GO" id="GO:0003677">
    <property type="term" value="F:DNA binding"/>
    <property type="evidence" value="ECO:0007669"/>
    <property type="project" value="UniProtKB-KW"/>
</dbReference>
<dbReference type="InterPro" id="IPR053932">
    <property type="entry name" value="GeBP-like_DBD"/>
</dbReference>
<accession>A0A5A7QS31</accession>
<sequence length="357" mass="40018">MARTLVSRRPALKPVPEQNDNPMSDNDSSSPNTNSNSSASRTLSLPKPTRVGVASGLESEIQSAPDCEEAARVRSVPTRPRSRPRLDLGKRAALGGPSKDARRLKGLEIRRRTNNEHDDVILVRGLIEYLDRVGSGGRFFDLHPFHKFIRGRFACEPTPDQLHSMISRIRANYRRNMTKEAKRGRAPRGAHQQLVYELSKLVWGGDEPRWMPRVKMVKKRQNGLEEVGPSEGPDLNLDEEDDLEEIGPSEGPSPNRDEPKEMGLSQRPDPNREEASLWRDDGSVVWGKVAEVMDSQDTSGVAPMVERLWPKMFGGVPPGRKAEDWRKVVVKDIYLYIKKTEIKVGKANLVGNVLKAI</sequence>
<dbReference type="Proteomes" id="UP000325081">
    <property type="component" value="Unassembled WGS sequence"/>
</dbReference>
<feature type="region of interest" description="Disordered" evidence="2">
    <location>
        <begin position="1"/>
        <end position="99"/>
    </location>
</feature>
<comment type="caution">
    <text evidence="4">The sequence shown here is derived from an EMBL/GenBank/DDBJ whole genome shotgun (WGS) entry which is preliminary data.</text>
</comment>
<name>A0A5A7QS31_STRAF</name>
<dbReference type="OrthoDB" id="661680at2759"/>
<dbReference type="InterPro" id="IPR007592">
    <property type="entry name" value="GEBP"/>
</dbReference>
<feature type="domain" description="Glabrous enhancer-binding protein-like DBD" evidence="3">
    <location>
        <begin position="112"/>
        <end position="204"/>
    </location>
</feature>
<evidence type="ECO:0000313" key="4">
    <source>
        <dbReference type="EMBL" id="GER48165.1"/>
    </source>
</evidence>
<dbReference type="GO" id="GO:0006355">
    <property type="term" value="P:regulation of DNA-templated transcription"/>
    <property type="evidence" value="ECO:0007669"/>
    <property type="project" value="InterPro"/>
</dbReference>
<feature type="region of interest" description="Disordered" evidence="2">
    <location>
        <begin position="221"/>
        <end position="278"/>
    </location>
</feature>
<keyword evidence="5" id="KW-1185">Reference proteome</keyword>
<evidence type="ECO:0000313" key="5">
    <source>
        <dbReference type="Proteomes" id="UP000325081"/>
    </source>
</evidence>
<gene>
    <name evidence="4" type="ORF">STAS_25317</name>
</gene>
<keyword evidence="4" id="KW-0238">DNA-binding</keyword>
<reference evidence="5" key="1">
    <citation type="journal article" date="2019" name="Curr. Biol.">
        <title>Genome Sequence of Striga asiatica Provides Insight into the Evolution of Plant Parasitism.</title>
        <authorList>
            <person name="Yoshida S."/>
            <person name="Kim S."/>
            <person name="Wafula E.K."/>
            <person name="Tanskanen J."/>
            <person name="Kim Y.M."/>
            <person name="Honaas L."/>
            <person name="Yang Z."/>
            <person name="Spallek T."/>
            <person name="Conn C.E."/>
            <person name="Ichihashi Y."/>
            <person name="Cheong K."/>
            <person name="Cui S."/>
            <person name="Der J.P."/>
            <person name="Gundlach H."/>
            <person name="Jiao Y."/>
            <person name="Hori C."/>
            <person name="Ishida J.K."/>
            <person name="Kasahara H."/>
            <person name="Kiba T."/>
            <person name="Kim M.S."/>
            <person name="Koo N."/>
            <person name="Laohavisit A."/>
            <person name="Lee Y.H."/>
            <person name="Lumba S."/>
            <person name="McCourt P."/>
            <person name="Mortimer J.C."/>
            <person name="Mutuku J.M."/>
            <person name="Nomura T."/>
            <person name="Sasaki-Sekimoto Y."/>
            <person name="Seto Y."/>
            <person name="Wang Y."/>
            <person name="Wakatake T."/>
            <person name="Sakakibara H."/>
            <person name="Demura T."/>
            <person name="Yamaguchi S."/>
            <person name="Yoneyama K."/>
            <person name="Manabe R.I."/>
            <person name="Nelson D.C."/>
            <person name="Schulman A.H."/>
            <person name="Timko M.P."/>
            <person name="dePamphilis C.W."/>
            <person name="Choi D."/>
            <person name="Shirasu K."/>
        </authorList>
    </citation>
    <scope>NUCLEOTIDE SEQUENCE [LARGE SCALE GENOMIC DNA]</scope>
    <source>
        <strain evidence="5">cv. UVA1</strain>
    </source>
</reference>
<evidence type="ECO:0000256" key="2">
    <source>
        <dbReference type="SAM" id="MobiDB-lite"/>
    </source>
</evidence>
<evidence type="ECO:0000256" key="1">
    <source>
        <dbReference type="ARBA" id="ARBA00010820"/>
    </source>
</evidence>
<feature type="compositionally biased region" description="Low complexity" evidence="2">
    <location>
        <begin position="19"/>
        <end position="40"/>
    </location>
</feature>
<comment type="similarity">
    <text evidence="1">Belongs to the GeBP family.</text>
</comment>
<feature type="compositionally biased region" description="Basic and acidic residues" evidence="2">
    <location>
        <begin position="269"/>
        <end position="278"/>
    </location>
</feature>
<proteinExistence type="inferred from homology"/>
<evidence type="ECO:0000259" key="3">
    <source>
        <dbReference type="Pfam" id="PF04504"/>
    </source>
</evidence>
<dbReference type="GO" id="GO:0005634">
    <property type="term" value="C:nucleus"/>
    <property type="evidence" value="ECO:0007669"/>
    <property type="project" value="TreeGrafter"/>
</dbReference>
<dbReference type="Pfam" id="PF04504">
    <property type="entry name" value="GeBP-like_DBD"/>
    <property type="match status" value="1"/>
</dbReference>